<keyword evidence="9" id="KW-0560">Oxidoreductase</keyword>
<comment type="cofactor">
    <cofactor evidence="1">
        <name>FAD</name>
        <dbReference type="ChEBI" id="CHEBI:57692"/>
    </cofactor>
</comment>
<dbReference type="GO" id="GO:0004368">
    <property type="term" value="F:glycerol-3-phosphate dehydrogenase (quinone) activity"/>
    <property type="evidence" value="ECO:0007669"/>
    <property type="project" value="UniProtKB-EC"/>
</dbReference>
<dbReference type="InterPro" id="IPR006076">
    <property type="entry name" value="FAD-dep_OxRdtase"/>
</dbReference>
<dbReference type="InterPro" id="IPR031656">
    <property type="entry name" value="DAO_C"/>
</dbReference>
<dbReference type="Proteomes" id="UP000252585">
    <property type="component" value="Unassembled WGS sequence"/>
</dbReference>
<dbReference type="EC" id="1.1.5.3" evidence="4"/>
<keyword evidence="7" id="KW-0319">Glycerol metabolism</keyword>
<dbReference type="GO" id="GO:0019563">
    <property type="term" value="P:glycerol catabolic process"/>
    <property type="evidence" value="ECO:0007669"/>
    <property type="project" value="UniProtKB-UniPathway"/>
</dbReference>
<name>A0A368XGD6_9BACI</name>
<dbReference type="Pfam" id="PF01266">
    <property type="entry name" value="DAO"/>
    <property type="match status" value="1"/>
</dbReference>
<evidence type="ECO:0000256" key="6">
    <source>
        <dbReference type="ARBA" id="ARBA00022630"/>
    </source>
</evidence>
<dbReference type="SUPFAM" id="SSF51905">
    <property type="entry name" value="FAD/NAD(P)-binding domain"/>
    <property type="match status" value="1"/>
</dbReference>
<sequence>MGCDNVGGFSNKARTGLYESISKKTFDVCIIGAGIKGAAIALDAASRGFETLLLEEADFTQLHSAEVAISMHSQPLSKRMIAREKQWLTKWYPHVIAERKMPFIEETNENKPVELLHNVNKSIQTLAQMGKKKPINKERWKLKSDWTVDVARLTIDLLKDARNYYAKFMNYAKVSEYLYEPKKKLYHIYVEDQIDGENYHLKSYMVIDTTSSSENMKRLEEGRESDFGYFVRGEFKLPDEIKLSPAVIHSNNDIYQLHLFERKAVFTAIINNKAGTYNQSNVKLTLSQLLATLNENLTISESDITINSVEKYSKELKRLTPSYFRLHEQLILVPSQHYMYYRDTAKAVVDKMVHYFKKEKGILYSSSIVFKILGTHEHGSSFKKHEHKNISYNNRYERLYGNKDLNWLKSFSASLENEANTWESLKKEIEYAMEEEGIYTAVDFLVSRTGLVYTNPDLVTAHEKKIINLMARFFGWSPDELAYYKRDLKEYLK</sequence>
<dbReference type="InterPro" id="IPR000447">
    <property type="entry name" value="G3P_DH_FAD-dep"/>
</dbReference>
<dbReference type="Pfam" id="PF16901">
    <property type="entry name" value="DAO_C"/>
    <property type="match status" value="1"/>
</dbReference>
<comment type="caution">
    <text evidence="13">The sequence shown here is derived from an EMBL/GenBank/DDBJ whole genome shotgun (WGS) entry which is preliminary data.</text>
</comment>
<evidence type="ECO:0000256" key="2">
    <source>
        <dbReference type="ARBA" id="ARBA00004977"/>
    </source>
</evidence>
<dbReference type="AlphaFoldDB" id="A0A368XGD6"/>
<feature type="domain" description="FAD dependent oxidoreductase" evidence="11">
    <location>
        <begin position="27"/>
        <end position="177"/>
    </location>
</feature>
<feature type="domain" description="Alpha-glycerophosphate oxidase C-terminal" evidence="12">
    <location>
        <begin position="415"/>
        <end position="480"/>
    </location>
</feature>
<dbReference type="InterPro" id="IPR038299">
    <property type="entry name" value="DAO_C_sf"/>
</dbReference>
<keyword evidence="14" id="KW-1185">Reference proteome</keyword>
<dbReference type="PANTHER" id="PTHR11985:SF35">
    <property type="entry name" value="ANAEROBIC GLYCEROL-3-PHOSPHATE DEHYDROGENASE SUBUNIT A"/>
    <property type="match status" value="1"/>
</dbReference>
<dbReference type="GO" id="GO:0046168">
    <property type="term" value="P:glycerol-3-phosphate catabolic process"/>
    <property type="evidence" value="ECO:0007669"/>
    <property type="project" value="TreeGrafter"/>
</dbReference>
<dbReference type="UniPathway" id="UPA00618">
    <property type="reaction ID" value="UER00674"/>
</dbReference>
<evidence type="ECO:0000256" key="10">
    <source>
        <dbReference type="ARBA" id="ARBA00049055"/>
    </source>
</evidence>
<evidence type="ECO:0000259" key="12">
    <source>
        <dbReference type="Pfam" id="PF16901"/>
    </source>
</evidence>
<dbReference type="Gene3D" id="3.50.50.60">
    <property type="entry name" value="FAD/NAD(P)-binding domain"/>
    <property type="match status" value="1"/>
</dbReference>
<comment type="similarity">
    <text evidence="3">Belongs to the FAD-dependent glycerol-3-phosphate dehydrogenase family.</text>
</comment>
<evidence type="ECO:0000256" key="1">
    <source>
        <dbReference type="ARBA" id="ARBA00001974"/>
    </source>
</evidence>
<dbReference type="PANTHER" id="PTHR11985">
    <property type="entry name" value="GLYCEROL-3-PHOSPHATE DEHYDROGENASE"/>
    <property type="match status" value="1"/>
</dbReference>
<dbReference type="InterPro" id="IPR036188">
    <property type="entry name" value="FAD/NAD-bd_sf"/>
</dbReference>
<comment type="catalytic activity">
    <reaction evidence="10">
        <text>a quinone + sn-glycerol 3-phosphate = dihydroxyacetone phosphate + a quinol</text>
        <dbReference type="Rhea" id="RHEA:18977"/>
        <dbReference type="ChEBI" id="CHEBI:24646"/>
        <dbReference type="ChEBI" id="CHEBI:57597"/>
        <dbReference type="ChEBI" id="CHEBI:57642"/>
        <dbReference type="ChEBI" id="CHEBI:132124"/>
        <dbReference type="EC" id="1.1.5.3"/>
    </reaction>
</comment>
<reference evidence="13 14" key="1">
    <citation type="submission" date="2018-07" db="EMBL/GenBank/DDBJ databases">
        <title>Genomic Encyclopedia of Type Strains, Phase IV (KMG-IV): sequencing the most valuable type-strain genomes for metagenomic binning, comparative biology and taxonomic classification.</title>
        <authorList>
            <person name="Goeker M."/>
        </authorList>
    </citation>
    <scope>NUCLEOTIDE SEQUENCE [LARGE SCALE GENOMIC DNA]</scope>
    <source>
        <strain evidence="13 14">DSM 27696</strain>
    </source>
</reference>
<evidence type="ECO:0000313" key="13">
    <source>
        <dbReference type="EMBL" id="RCW67061.1"/>
    </source>
</evidence>
<evidence type="ECO:0000256" key="9">
    <source>
        <dbReference type="ARBA" id="ARBA00023002"/>
    </source>
</evidence>
<gene>
    <name evidence="13" type="ORF">DFR57_108162</name>
</gene>
<dbReference type="EMBL" id="QPJJ01000008">
    <property type="protein sequence ID" value="RCW67061.1"/>
    <property type="molecule type" value="Genomic_DNA"/>
</dbReference>
<evidence type="ECO:0000256" key="7">
    <source>
        <dbReference type="ARBA" id="ARBA00022798"/>
    </source>
</evidence>
<keyword evidence="8" id="KW-0274">FAD</keyword>
<evidence type="ECO:0000256" key="5">
    <source>
        <dbReference type="ARBA" id="ARBA00017956"/>
    </source>
</evidence>
<evidence type="ECO:0000313" key="14">
    <source>
        <dbReference type="Proteomes" id="UP000252585"/>
    </source>
</evidence>
<organism evidence="13 14">
    <name type="scientific">Saliterribacillus persicus</name>
    <dbReference type="NCBI Taxonomy" id="930114"/>
    <lineage>
        <taxon>Bacteria</taxon>
        <taxon>Bacillati</taxon>
        <taxon>Bacillota</taxon>
        <taxon>Bacilli</taxon>
        <taxon>Bacillales</taxon>
        <taxon>Bacillaceae</taxon>
        <taxon>Saliterribacillus</taxon>
    </lineage>
</organism>
<keyword evidence="6" id="KW-0285">Flavoprotein</keyword>
<comment type="pathway">
    <text evidence="2">Polyol metabolism; glycerol degradation via glycerol kinase pathway; glycerone phosphate from sn-glycerol 3-phosphate (aerobic route): step 1/1.</text>
</comment>
<evidence type="ECO:0000256" key="4">
    <source>
        <dbReference type="ARBA" id="ARBA00013029"/>
    </source>
</evidence>
<evidence type="ECO:0000256" key="8">
    <source>
        <dbReference type="ARBA" id="ARBA00022827"/>
    </source>
</evidence>
<protein>
    <recommendedName>
        <fullName evidence="5">Aerobic glycerol-3-phosphate dehydrogenase</fullName>
        <ecNumber evidence="4">1.1.5.3</ecNumber>
    </recommendedName>
</protein>
<evidence type="ECO:0000259" key="11">
    <source>
        <dbReference type="Pfam" id="PF01266"/>
    </source>
</evidence>
<accession>A0A368XGD6</accession>
<evidence type="ECO:0000256" key="3">
    <source>
        <dbReference type="ARBA" id="ARBA00007330"/>
    </source>
</evidence>
<dbReference type="Gene3D" id="1.10.8.870">
    <property type="entry name" value="Alpha-glycerophosphate oxidase, cap domain"/>
    <property type="match status" value="1"/>
</dbReference>
<proteinExistence type="inferred from homology"/>